<evidence type="ECO:0000313" key="6">
    <source>
        <dbReference type="Proteomes" id="UP000321776"/>
    </source>
</evidence>
<organism evidence="5 6">
    <name type="scientific">Paraburkholderia azotifigens</name>
    <dbReference type="NCBI Taxonomy" id="2057004"/>
    <lineage>
        <taxon>Bacteria</taxon>
        <taxon>Pseudomonadati</taxon>
        <taxon>Pseudomonadota</taxon>
        <taxon>Betaproteobacteria</taxon>
        <taxon>Burkholderiales</taxon>
        <taxon>Burkholderiaceae</taxon>
        <taxon>Paraburkholderia</taxon>
    </lineage>
</organism>
<dbReference type="RefSeq" id="WP_147234178.1">
    <property type="nucleotide sequence ID" value="NZ_VOQS01000001.1"/>
</dbReference>
<evidence type="ECO:0000259" key="4">
    <source>
        <dbReference type="PROSITE" id="PS50943"/>
    </source>
</evidence>
<keyword evidence="3" id="KW-0804">Transcription</keyword>
<dbReference type="PROSITE" id="PS50943">
    <property type="entry name" value="HTH_CROC1"/>
    <property type="match status" value="1"/>
</dbReference>
<evidence type="ECO:0000256" key="3">
    <source>
        <dbReference type="ARBA" id="ARBA00023163"/>
    </source>
</evidence>
<dbReference type="SMART" id="SM00530">
    <property type="entry name" value="HTH_XRE"/>
    <property type="match status" value="1"/>
</dbReference>
<keyword evidence="2" id="KW-0238">DNA-binding</keyword>
<sequence>MKKPPPPSLRQVFAANLRGLRRVKDMSQEELAGRADLSRTYVSSVERGERNVSIDSIEKLAGALEIQPMTLMDPAILQRMRDEIGD</sequence>
<dbReference type="EMBL" id="VOQS01000001">
    <property type="protein sequence ID" value="TXC88166.1"/>
    <property type="molecule type" value="Genomic_DNA"/>
</dbReference>
<dbReference type="InterPro" id="IPR010982">
    <property type="entry name" value="Lambda_DNA-bd_dom_sf"/>
</dbReference>
<keyword evidence="1" id="KW-0805">Transcription regulation</keyword>
<evidence type="ECO:0000256" key="2">
    <source>
        <dbReference type="ARBA" id="ARBA00023125"/>
    </source>
</evidence>
<feature type="domain" description="HTH cro/C1-type" evidence="4">
    <location>
        <begin position="17"/>
        <end position="72"/>
    </location>
</feature>
<gene>
    <name evidence="5" type="ORF">FRZ40_11560</name>
</gene>
<evidence type="ECO:0000256" key="1">
    <source>
        <dbReference type="ARBA" id="ARBA00023015"/>
    </source>
</evidence>
<dbReference type="PANTHER" id="PTHR46797:SF23">
    <property type="entry name" value="HTH-TYPE TRANSCRIPTIONAL REGULATOR SUTR"/>
    <property type="match status" value="1"/>
</dbReference>
<dbReference type="AlphaFoldDB" id="A0A5C6VU80"/>
<dbReference type="Gene3D" id="1.10.260.40">
    <property type="entry name" value="lambda repressor-like DNA-binding domains"/>
    <property type="match status" value="1"/>
</dbReference>
<dbReference type="GO" id="GO:0003700">
    <property type="term" value="F:DNA-binding transcription factor activity"/>
    <property type="evidence" value="ECO:0007669"/>
    <property type="project" value="TreeGrafter"/>
</dbReference>
<accession>A0A5C6VU80</accession>
<proteinExistence type="predicted"/>
<dbReference type="SUPFAM" id="SSF47413">
    <property type="entry name" value="lambda repressor-like DNA-binding domains"/>
    <property type="match status" value="1"/>
</dbReference>
<dbReference type="PANTHER" id="PTHR46797">
    <property type="entry name" value="HTH-TYPE TRANSCRIPTIONAL REGULATOR"/>
    <property type="match status" value="1"/>
</dbReference>
<dbReference type="InterPro" id="IPR001387">
    <property type="entry name" value="Cro/C1-type_HTH"/>
</dbReference>
<name>A0A5C6VU80_9BURK</name>
<dbReference type="Proteomes" id="UP000321776">
    <property type="component" value="Unassembled WGS sequence"/>
</dbReference>
<dbReference type="GO" id="GO:0005829">
    <property type="term" value="C:cytosol"/>
    <property type="evidence" value="ECO:0007669"/>
    <property type="project" value="TreeGrafter"/>
</dbReference>
<dbReference type="InterPro" id="IPR050807">
    <property type="entry name" value="TransReg_Diox_bact_type"/>
</dbReference>
<dbReference type="Pfam" id="PF01381">
    <property type="entry name" value="HTH_3"/>
    <property type="match status" value="1"/>
</dbReference>
<protein>
    <submittedName>
        <fullName evidence="5">Helix-turn-helix transcriptional regulator</fullName>
    </submittedName>
</protein>
<reference evidence="5 6" key="1">
    <citation type="journal article" date="2018" name="Int. J. Syst. Evol. Microbiol.">
        <title>Paraburkholderia azotifigens sp. nov., a nitrogen-fixing bacterium isolated from paddy soil.</title>
        <authorList>
            <person name="Choi G.M."/>
            <person name="Im W.T."/>
        </authorList>
    </citation>
    <scope>NUCLEOTIDE SEQUENCE [LARGE SCALE GENOMIC DNA]</scope>
    <source>
        <strain evidence="5 6">NF 2-5-3</strain>
    </source>
</reference>
<comment type="caution">
    <text evidence="5">The sequence shown here is derived from an EMBL/GenBank/DDBJ whole genome shotgun (WGS) entry which is preliminary data.</text>
</comment>
<evidence type="ECO:0000313" key="5">
    <source>
        <dbReference type="EMBL" id="TXC88166.1"/>
    </source>
</evidence>
<dbReference type="CDD" id="cd00093">
    <property type="entry name" value="HTH_XRE"/>
    <property type="match status" value="1"/>
</dbReference>
<dbReference type="GO" id="GO:0003677">
    <property type="term" value="F:DNA binding"/>
    <property type="evidence" value="ECO:0007669"/>
    <property type="project" value="UniProtKB-KW"/>
</dbReference>